<evidence type="ECO:0000313" key="1">
    <source>
        <dbReference type="EMBL" id="KAL0409793.1"/>
    </source>
</evidence>
<accession>A0AAW2TZ35</accession>
<gene>
    <name evidence="1" type="ORF">Sradi_1913700</name>
</gene>
<protein>
    <submittedName>
        <fullName evidence="1">Uncharacterized protein</fullName>
    </submittedName>
</protein>
<reference evidence="1" key="2">
    <citation type="journal article" date="2024" name="Plant">
        <title>Genomic evolution and insights into agronomic trait innovations of Sesamum species.</title>
        <authorList>
            <person name="Miao H."/>
            <person name="Wang L."/>
            <person name="Qu L."/>
            <person name="Liu H."/>
            <person name="Sun Y."/>
            <person name="Le M."/>
            <person name="Wang Q."/>
            <person name="Wei S."/>
            <person name="Zheng Y."/>
            <person name="Lin W."/>
            <person name="Duan Y."/>
            <person name="Cao H."/>
            <person name="Xiong S."/>
            <person name="Wang X."/>
            <person name="Wei L."/>
            <person name="Li C."/>
            <person name="Ma Q."/>
            <person name="Ju M."/>
            <person name="Zhao R."/>
            <person name="Li G."/>
            <person name="Mu C."/>
            <person name="Tian Q."/>
            <person name="Mei H."/>
            <person name="Zhang T."/>
            <person name="Gao T."/>
            <person name="Zhang H."/>
        </authorList>
    </citation>
    <scope>NUCLEOTIDE SEQUENCE</scope>
    <source>
        <strain evidence="1">G02</strain>
    </source>
</reference>
<proteinExistence type="predicted"/>
<organism evidence="1">
    <name type="scientific">Sesamum radiatum</name>
    <name type="common">Black benniseed</name>
    <dbReference type="NCBI Taxonomy" id="300843"/>
    <lineage>
        <taxon>Eukaryota</taxon>
        <taxon>Viridiplantae</taxon>
        <taxon>Streptophyta</taxon>
        <taxon>Embryophyta</taxon>
        <taxon>Tracheophyta</taxon>
        <taxon>Spermatophyta</taxon>
        <taxon>Magnoliopsida</taxon>
        <taxon>eudicotyledons</taxon>
        <taxon>Gunneridae</taxon>
        <taxon>Pentapetalae</taxon>
        <taxon>asterids</taxon>
        <taxon>lamiids</taxon>
        <taxon>Lamiales</taxon>
        <taxon>Pedaliaceae</taxon>
        <taxon>Sesamum</taxon>
    </lineage>
</organism>
<reference evidence="1" key="1">
    <citation type="submission" date="2020-06" db="EMBL/GenBank/DDBJ databases">
        <authorList>
            <person name="Li T."/>
            <person name="Hu X."/>
            <person name="Zhang T."/>
            <person name="Song X."/>
            <person name="Zhang H."/>
            <person name="Dai N."/>
            <person name="Sheng W."/>
            <person name="Hou X."/>
            <person name="Wei L."/>
        </authorList>
    </citation>
    <scope>NUCLEOTIDE SEQUENCE</scope>
    <source>
        <strain evidence="1">G02</strain>
        <tissue evidence="1">Leaf</tissue>
    </source>
</reference>
<comment type="caution">
    <text evidence="1">The sequence shown here is derived from an EMBL/GenBank/DDBJ whole genome shotgun (WGS) entry which is preliminary data.</text>
</comment>
<sequence>MEKLEDLKTRLDNDTYIDMILQSIPPSYDPFIINYNMTGLEKFICDLINMLVQYKTMTHKSALTILVEAASTTKAKYKQVGRCKRTKGKGKVIAVTASVEGSPAAPKGIRLEVLTGHRQMMYACINERGIERGCAHNSSQAQVLERSRRLSKDEMILRLGDGKVVATEANMTVQCK</sequence>
<name>A0AAW2TZ35_SESRA</name>
<dbReference type="EMBL" id="JACGWJ010000007">
    <property type="protein sequence ID" value="KAL0409793.1"/>
    <property type="molecule type" value="Genomic_DNA"/>
</dbReference>
<dbReference type="AlphaFoldDB" id="A0AAW2TZ35"/>